<dbReference type="OMA" id="EEDWGRY"/>
<dbReference type="GeneID" id="44139582"/>
<gene>
    <name evidence="1" type="ORF">HC235_06355</name>
</gene>
<evidence type="ECO:0000313" key="2">
    <source>
        <dbReference type="Proteomes" id="UP000554766"/>
    </source>
</evidence>
<comment type="caution">
    <text evidence="1">The sequence shown here is derived from an EMBL/GenBank/DDBJ whole genome shotgun (WGS) entry which is preliminary data.</text>
</comment>
<protein>
    <submittedName>
        <fullName evidence="1">Uncharacterized protein</fullName>
    </submittedName>
</protein>
<dbReference type="EMBL" id="JAAVJF010000002">
    <property type="protein sequence ID" value="NYR15561.1"/>
    <property type="molecule type" value="Genomic_DNA"/>
</dbReference>
<dbReference type="AlphaFoldDB" id="A0A7L4P9I4"/>
<keyword evidence="2" id="KW-1185">Reference proteome</keyword>
<name>A0A7L4P9I4_9CREN</name>
<proteinExistence type="predicted"/>
<dbReference type="Proteomes" id="UP000554766">
    <property type="component" value="Unassembled WGS sequence"/>
</dbReference>
<evidence type="ECO:0000313" key="1">
    <source>
        <dbReference type="EMBL" id="NYR15561.1"/>
    </source>
</evidence>
<sequence>MPLRRRPLAFLDSRVELVYTMAEHSERVVEVDLRPMLYAKRLADTRAASKRELLLKLAAGVEEDWGRYGRHLFREFEEFGLAGGLTEAGLALAKIIEMSRARARGGGQQPCPRPS</sequence>
<reference evidence="1 2" key="1">
    <citation type="journal article" date="2020" name="Nat. Commun.">
        <title>The structures of two archaeal type IV pili illuminate evolutionary relationships.</title>
        <authorList>
            <person name="Wang F."/>
            <person name="Baquero D.P."/>
            <person name="Su Z."/>
            <person name="Beltran L.C."/>
            <person name="Prangishvili D."/>
            <person name="Krupovic M."/>
            <person name="Egelman E.H."/>
        </authorList>
    </citation>
    <scope>NUCLEOTIDE SEQUENCE [LARGE SCALE GENOMIC DNA]</scope>
    <source>
        <strain evidence="1 2">2GA</strain>
    </source>
</reference>
<accession>A0A7L4P9I4</accession>
<dbReference type="RefSeq" id="WP_011900623.1">
    <property type="nucleotide sequence ID" value="NZ_JAAVJF010000002.1"/>
</dbReference>
<organism evidence="1 2">
    <name type="scientific">Pyrobaculum arsenaticum</name>
    <dbReference type="NCBI Taxonomy" id="121277"/>
    <lineage>
        <taxon>Archaea</taxon>
        <taxon>Thermoproteota</taxon>
        <taxon>Thermoprotei</taxon>
        <taxon>Thermoproteales</taxon>
        <taxon>Thermoproteaceae</taxon>
        <taxon>Pyrobaculum</taxon>
    </lineage>
</organism>